<dbReference type="SUPFAM" id="SSF55681">
    <property type="entry name" value="Class II aaRS and biotin synthetases"/>
    <property type="match status" value="1"/>
</dbReference>
<dbReference type="Pfam" id="PF03099">
    <property type="entry name" value="BPL_LplA_LipB"/>
    <property type="match status" value="1"/>
</dbReference>
<dbReference type="InterPro" id="IPR004408">
    <property type="entry name" value="Biotin_CoA_COase_ligase"/>
</dbReference>
<proteinExistence type="predicted"/>
<evidence type="ECO:0000259" key="4">
    <source>
        <dbReference type="PROSITE" id="PS51733"/>
    </source>
</evidence>
<evidence type="ECO:0000313" key="5">
    <source>
        <dbReference type="EMBL" id="NYD40899.1"/>
    </source>
</evidence>
<dbReference type="AlphaFoldDB" id="A0A7Y9JB61"/>
<dbReference type="PANTHER" id="PTHR12835:SF5">
    <property type="entry name" value="BIOTIN--PROTEIN LIGASE"/>
    <property type="match status" value="1"/>
</dbReference>
<keyword evidence="6" id="KW-1185">Reference proteome</keyword>
<evidence type="ECO:0000256" key="1">
    <source>
        <dbReference type="ARBA" id="ARBA00022598"/>
    </source>
</evidence>
<keyword evidence="1 5" id="KW-0436">Ligase</keyword>
<reference evidence="5 6" key="1">
    <citation type="submission" date="2020-07" db="EMBL/GenBank/DDBJ databases">
        <title>Sequencing the genomes of 1000 actinobacteria strains.</title>
        <authorList>
            <person name="Klenk H.-P."/>
        </authorList>
    </citation>
    <scope>NUCLEOTIDE SEQUENCE [LARGE SCALE GENOMIC DNA]</scope>
    <source>
        <strain evidence="5 6">DSM 21350</strain>
    </source>
</reference>
<comment type="caution">
    <text evidence="5">The sequence shown here is derived from an EMBL/GenBank/DDBJ whole genome shotgun (WGS) entry which is preliminary data.</text>
</comment>
<dbReference type="Proteomes" id="UP000535511">
    <property type="component" value="Unassembled WGS sequence"/>
</dbReference>
<dbReference type="RefSeq" id="WP_179662723.1">
    <property type="nucleotide sequence ID" value="NZ_JACCBG010000001.1"/>
</dbReference>
<dbReference type="CDD" id="cd16442">
    <property type="entry name" value="BPL"/>
    <property type="match status" value="1"/>
</dbReference>
<dbReference type="PANTHER" id="PTHR12835">
    <property type="entry name" value="BIOTIN PROTEIN LIGASE"/>
    <property type="match status" value="1"/>
</dbReference>
<dbReference type="InterPro" id="IPR045864">
    <property type="entry name" value="aa-tRNA-synth_II/BPL/LPL"/>
</dbReference>
<organism evidence="5 6">
    <name type="scientific">Nocardioides panaciterrulae</name>
    <dbReference type="NCBI Taxonomy" id="661492"/>
    <lineage>
        <taxon>Bacteria</taxon>
        <taxon>Bacillati</taxon>
        <taxon>Actinomycetota</taxon>
        <taxon>Actinomycetes</taxon>
        <taxon>Propionibacteriales</taxon>
        <taxon>Nocardioidaceae</taxon>
        <taxon>Nocardioides</taxon>
    </lineage>
</organism>
<dbReference type="InterPro" id="IPR004143">
    <property type="entry name" value="BPL_LPL_catalytic"/>
</dbReference>
<keyword evidence="2" id="KW-0092">Biotin</keyword>
<name>A0A7Y9JB61_9ACTN</name>
<sequence length="270" mass="28067">MTSDLPARPPLDRARLAAAPAGNTVEVVDAAPSTNALAAQRARAGAAEGLVVVAEHQTAGRGRLDRTWETPDRAALTFTVLLRPRLDAARWPWLPLLVGHAVARALRAAGHDARLKWPNDVLLGTDEKKVAGILVERIDTPGGPAALAGVGLNVSTAPGELPVETATSLMIGSGTEPDRTELLLAILQTVREEYDAWQSGGSRAGEDLRTAYLRSCVTVGQDVRVELPGSAPLLGRATGLDAGGRLVVQGPGGEVVVGAGDVVHVRPVVT</sequence>
<dbReference type="NCBIfam" id="TIGR00121">
    <property type="entry name" value="birA_ligase"/>
    <property type="match status" value="1"/>
</dbReference>
<gene>
    <name evidence="5" type="ORF">BJZ21_000982</name>
</gene>
<dbReference type="Pfam" id="PF02237">
    <property type="entry name" value="BPL_C"/>
    <property type="match status" value="1"/>
</dbReference>
<dbReference type="EC" id="6.3.4.15" evidence="3"/>
<dbReference type="GO" id="GO:0005737">
    <property type="term" value="C:cytoplasm"/>
    <property type="evidence" value="ECO:0007669"/>
    <property type="project" value="TreeGrafter"/>
</dbReference>
<dbReference type="Gene3D" id="2.30.30.100">
    <property type="match status" value="1"/>
</dbReference>
<dbReference type="Gene3D" id="3.30.930.10">
    <property type="entry name" value="Bira Bifunctional Protein, Domain 2"/>
    <property type="match status" value="1"/>
</dbReference>
<dbReference type="PROSITE" id="PS51733">
    <property type="entry name" value="BPL_LPL_CATALYTIC"/>
    <property type="match status" value="1"/>
</dbReference>
<evidence type="ECO:0000313" key="6">
    <source>
        <dbReference type="Proteomes" id="UP000535511"/>
    </source>
</evidence>
<accession>A0A7Y9JB61</accession>
<dbReference type="InterPro" id="IPR003142">
    <property type="entry name" value="BPL_C"/>
</dbReference>
<dbReference type="GO" id="GO:0004077">
    <property type="term" value="F:biotin--[biotin carboxyl-carrier protein] ligase activity"/>
    <property type="evidence" value="ECO:0007669"/>
    <property type="project" value="UniProtKB-EC"/>
</dbReference>
<evidence type="ECO:0000256" key="2">
    <source>
        <dbReference type="ARBA" id="ARBA00023267"/>
    </source>
</evidence>
<dbReference type="EMBL" id="JACCBG010000001">
    <property type="protein sequence ID" value="NYD40899.1"/>
    <property type="molecule type" value="Genomic_DNA"/>
</dbReference>
<feature type="domain" description="BPL/LPL catalytic" evidence="4">
    <location>
        <begin position="8"/>
        <end position="198"/>
    </location>
</feature>
<evidence type="ECO:0000256" key="3">
    <source>
        <dbReference type="ARBA" id="ARBA00024227"/>
    </source>
</evidence>
<protein>
    <recommendedName>
        <fullName evidence="3">biotin--[biotin carboxyl-carrier protein] ligase</fullName>
        <ecNumber evidence="3">6.3.4.15</ecNumber>
    </recommendedName>
</protein>